<protein>
    <recommendedName>
        <fullName evidence="6">Mutator family transposase</fullName>
    </recommendedName>
</protein>
<evidence type="ECO:0000256" key="1">
    <source>
        <dbReference type="ARBA" id="ARBA00002190"/>
    </source>
</evidence>
<dbReference type="RefSeq" id="WP_169103340.1">
    <property type="nucleotide sequence ID" value="NZ_JABBVZ010000265.1"/>
</dbReference>
<accession>A0A7Y0L8H3</accession>
<keyword evidence="4 6" id="KW-0238">DNA-binding</keyword>
<evidence type="ECO:0000256" key="5">
    <source>
        <dbReference type="ARBA" id="ARBA00023172"/>
    </source>
</evidence>
<dbReference type="NCBIfam" id="NF033543">
    <property type="entry name" value="transpos_IS256"/>
    <property type="match status" value="1"/>
</dbReference>
<dbReference type="Pfam" id="PF00872">
    <property type="entry name" value="Transposase_mut"/>
    <property type="match status" value="1"/>
</dbReference>
<keyword evidence="5 6" id="KW-0233">DNA recombination</keyword>
<dbReference type="AlphaFoldDB" id="A0A7Y0L8H3"/>
<reference evidence="8 9" key="1">
    <citation type="submission" date="2020-04" db="EMBL/GenBank/DDBJ databases">
        <authorList>
            <person name="Zhang R."/>
            <person name="Schippers A."/>
        </authorList>
    </citation>
    <scope>NUCLEOTIDE SEQUENCE [LARGE SCALE GENOMIC DNA]</scope>
    <source>
        <strain evidence="8 9">DSM 109850</strain>
    </source>
</reference>
<evidence type="ECO:0000256" key="6">
    <source>
        <dbReference type="RuleBase" id="RU365089"/>
    </source>
</evidence>
<name>A0A7Y0L8H3_9FIRM</name>
<comment type="caution">
    <text evidence="8">The sequence shown here is derived from an EMBL/GenBank/DDBJ whole genome shotgun (WGS) entry which is preliminary data.</text>
</comment>
<sequence>MTTPTVPLFELLRKAGVDDTDFLREAVEWFVQQLMEAEVTQQIGAGPHERTATRTNSRNGYRPRTWETRVGTVQLAIPKLRHGTYFPEFLEPRRRSEQALVSVIQEAYVLGVSTRKVDQLVQSLGMTGVSKSQVSALCQGLDERVQRFKQRPLEETYPYVWLDAKYVKVREGDRVVSMAFVVATGVAQSGDREILGFDIGLSEDAAFWTAFLRDLVARGLRGVQLVISDAHTGLQAAIRQVLQGASWQRCRVHFMRNLLVHVPKQAQTMVAALVRTIFAQPDQTTARAELKRVAEHLEERFLRAATLLAEAQDDILAYMGFPHEHWKQIASTNPLERLNREIGRRADVVGIFPNRDAALRLVGAVLMEYSDEWAAFPRRYFSQTSMEKLRAGANAPDELPESSQQKLA</sequence>
<keyword evidence="6" id="KW-0814">Transposable element</keyword>
<dbReference type="GO" id="GO:0004803">
    <property type="term" value="F:transposase activity"/>
    <property type="evidence" value="ECO:0007669"/>
    <property type="project" value="UniProtKB-UniRule"/>
</dbReference>
<keyword evidence="9" id="KW-1185">Reference proteome</keyword>
<evidence type="ECO:0000313" key="9">
    <source>
        <dbReference type="Proteomes" id="UP000533476"/>
    </source>
</evidence>
<gene>
    <name evidence="8" type="ORF">HIJ39_22910</name>
</gene>
<dbReference type="PANTHER" id="PTHR33217:SF7">
    <property type="entry name" value="TRANSPOSASE FOR INSERTION SEQUENCE ELEMENT IS1081"/>
    <property type="match status" value="1"/>
</dbReference>
<evidence type="ECO:0000313" key="8">
    <source>
        <dbReference type="EMBL" id="NMP25150.1"/>
    </source>
</evidence>
<evidence type="ECO:0000256" key="7">
    <source>
        <dbReference type="SAM" id="MobiDB-lite"/>
    </source>
</evidence>
<evidence type="ECO:0000256" key="4">
    <source>
        <dbReference type="ARBA" id="ARBA00023125"/>
    </source>
</evidence>
<dbReference type="PANTHER" id="PTHR33217">
    <property type="entry name" value="TRANSPOSASE FOR INSERTION SEQUENCE ELEMENT IS1081"/>
    <property type="match status" value="1"/>
</dbReference>
<keyword evidence="3 6" id="KW-0815">Transposition</keyword>
<dbReference type="GO" id="GO:0006313">
    <property type="term" value="P:DNA transposition"/>
    <property type="evidence" value="ECO:0007669"/>
    <property type="project" value="UniProtKB-UniRule"/>
</dbReference>
<evidence type="ECO:0000256" key="3">
    <source>
        <dbReference type="ARBA" id="ARBA00022578"/>
    </source>
</evidence>
<dbReference type="EMBL" id="JABBVZ010000265">
    <property type="protein sequence ID" value="NMP25150.1"/>
    <property type="molecule type" value="Genomic_DNA"/>
</dbReference>
<evidence type="ECO:0000256" key="2">
    <source>
        <dbReference type="ARBA" id="ARBA00010961"/>
    </source>
</evidence>
<comment type="similarity">
    <text evidence="2 6">Belongs to the transposase mutator family.</text>
</comment>
<dbReference type="InterPro" id="IPR001207">
    <property type="entry name" value="Transposase_mutator"/>
</dbReference>
<feature type="region of interest" description="Disordered" evidence="7">
    <location>
        <begin position="43"/>
        <end position="63"/>
    </location>
</feature>
<dbReference type="Proteomes" id="UP000533476">
    <property type="component" value="Unassembled WGS sequence"/>
</dbReference>
<organism evidence="8 9">
    <name type="scientific">Sulfobacillus harzensis</name>
    <dbReference type="NCBI Taxonomy" id="2729629"/>
    <lineage>
        <taxon>Bacteria</taxon>
        <taxon>Bacillati</taxon>
        <taxon>Bacillota</taxon>
        <taxon>Clostridia</taxon>
        <taxon>Eubacteriales</taxon>
        <taxon>Clostridiales Family XVII. Incertae Sedis</taxon>
        <taxon>Sulfobacillus</taxon>
    </lineage>
</organism>
<proteinExistence type="inferred from homology"/>
<dbReference type="GO" id="GO:0003677">
    <property type="term" value="F:DNA binding"/>
    <property type="evidence" value="ECO:0007669"/>
    <property type="project" value="UniProtKB-UniRule"/>
</dbReference>
<comment type="function">
    <text evidence="1 6">Required for the transposition of the insertion element.</text>
</comment>